<dbReference type="EMBL" id="JBHTCC010000006">
    <property type="protein sequence ID" value="MFC7300059.1"/>
    <property type="molecule type" value="Genomic_DNA"/>
</dbReference>
<dbReference type="RefSeq" id="WP_011870220.1">
    <property type="nucleotide sequence ID" value="NZ_JBHTCC010000006.1"/>
</dbReference>
<organism evidence="1 2">
    <name type="scientific">Herminiimonas aquatilis</name>
    <dbReference type="NCBI Taxonomy" id="345342"/>
    <lineage>
        <taxon>Bacteria</taxon>
        <taxon>Pseudomonadati</taxon>
        <taxon>Pseudomonadota</taxon>
        <taxon>Betaproteobacteria</taxon>
        <taxon>Burkholderiales</taxon>
        <taxon>Oxalobacteraceae</taxon>
        <taxon>Herminiimonas</taxon>
    </lineage>
</organism>
<evidence type="ECO:0000313" key="2">
    <source>
        <dbReference type="Proteomes" id="UP001596379"/>
    </source>
</evidence>
<sequence>MKTPNQEAASSDLTTQQFIDQLDALQPCAQQKNTAHFQKLYPAIERALSRKVSQKQLVSQLEKMDLKLSIGGFRAQLKAEQDRRKECGDVLPCSLCGSLLPHMEKVSSSIAAAFANKDMNK</sequence>
<dbReference type="Proteomes" id="UP001596379">
    <property type="component" value="Unassembled WGS sequence"/>
</dbReference>
<name>A0ABW2J982_9BURK</name>
<gene>
    <name evidence="1" type="ORF">ACFQO0_16590</name>
</gene>
<comment type="caution">
    <text evidence="1">The sequence shown here is derived from an EMBL/GenBank/DDBJ whole genome shotgun (WGS) entry which is preliminary data.</text>
</comment>
<proteinExistence type="predicted"/>
<reference evidence="2" key="1">
    <citation type="journal article" date="2019" name="Int. J. Syst. Evol. Microbiol.">
        <title>The Global Catalogue of Microorganisms (GCM) 10K type strain sequencing project: providing services to taxonomists for standard genome sequencing and annotation.</title>
        <authorList>
            <consortium name="The Broad Institute Genomics Platform"/>
            <consortium name="The Broad Institute Genome Sequencing Center for Infectious Disease"/>
            <person name="Wu L."/>
            <person name="Ma J."/>
        </authorList>
    </citation>
    <scope>NUCLEOTIDE SEQUENCE [LARGE SCALE GENOMIC DNA]</scope>
    <source>
        <strain evidence="2">CCUG 36956</strain>
    </source>
</reference>
<protein>
    <submittedName>
        <fullName evidence="1">Uncharacterized protein</fullName>
    </submittedName>
</protein>
<keyword evidence="2" id="KW-1185">Reference proteome</keyword>
<evidence type="ECO:0000313" key="1">
    <source>
        <dbReference type="EMBL" id="MFC7300059.1"/>
    </source>
</evidence>
<accession>A0ABW2J982</accession>